<evidence type="ECO:0000259" key="3">
    <source>
        <dbReference type="Pfam" id="PF07654"/>
    </source>
</evidence>
<gene>
    <name evidence="5" type="ORF">QTP70_027061</name>
</gene>
<evidence type="ECO:0000313" key="5">
    <source>
        <dbReference type="EMBL" id="KAK3540149.1"/>
    </source>
</evidence>
<dbReference type="PANTHER" id="PTHR19944">
    <property type="entry name" value="MHC CLASS II-RELATED"/>
    <property type="match status" value="1"/>
</dbReference>
<dbReference type="InterPro" id="IPR036179">
    <property type="entry name" value="Ig-like_dom_sf"/>
</dbReference>
<comment type="caution">
    <text evidence="5">The sequence shown here is derived from an EMBL/GenBank/DDBJ whole genome shotgun (WGS) entry which is preliminary data.</text>
</comment>
<evidence type="ECO:0000313" key="6">
    <source>
        <dbReference type="Proteomes" id="UP001274896"/>
    </source>
</evidence>
<evidence type="ECO:0008006" key="7">
    <source>
        <dbReference type="Google" id="ProtNLM"/>
    </source>
</evidence>
<dbReference type="GO" id="GO:0003676">
    <property type="term" value="F:nucleic acid binding"/>
    <property type="evidence" value="ECO:0007669"/>
    <property type="project" value="InterPro"/>
</dbReference>
<evidence type="ECO:0000259" key="4">
    <source>
        <dbReference type="Pfam" id="PF13358"/>
    </source>
</evidence>
<dbReference type="SUPFAM" id="SSF48726">
    <property type="entry name" value="Immunoglobulin"/>
    <property type="match status" value="1"/>
</dbReference>
<name>A0AAE0V892_9TELE</name>
<keyword evidence="2" id="KW-0472">Membrane</keyword>
<dbReference type="Gene3D" id="2.60.40.10">
    <property type="entry name" value="Immunoglobulins"/>
    <property type="match status" value="1"/>
</dbReference>
<feature type="domain" description="Tc1-like transposase DDE" evidence="4">
    <location>
        <begin position="82"/>
        <end position="133"/>
    </location>
</feature>
<dbReference type="InterPro" id="IPR003597">
    <property type="entry name" value="Ig_C1-set"/>
</dbReference>
<keyword evidence="2" id="KW-0812">Transmembrane</keyword>
<dbReference type="Pfam" id="PF13358">
    <property type="entry name" value="DDE_3"/>
    <property type="match status" value="1"/>
</dbReference>
<dbReference type="InterPro" id="IPR038717">
    <property type="entry name" value="Tc1-like_DDE_dom"/>
</dbReference>
<feature type="compositionally biased region" description="Low complexity" evidence="1">
    <location>
        <begin position="340"/>
        <end position="352"/>
    </location>
</feature>
<organism evidence="5 6">
    <name type="scientific">Hemibagrus guttatus</name>
    <dbReference type="NCBI Taxonomy" id="175788"/>
    <lineage>
        <taxon>Eukaryota</taxon>
        <taxon>Metazoa</taxon>
        <taxon>Chordata</taxon>
        <taxon>Craniata</taxon>
        <taxon>Vertebrata</taxon>
        <taxon>Euteleostomi</taxon>
        <taxon>Actinopterygii</taxon>
        <taxon>Neopterygii</taxon>
        <taxon>Teleostei</taxon>
        <taxon>Ostariophysi</taxon>
        <taxon>Siluriformes</taxon>
        <taxon>Bagridae</taxon>
        <taxon>Hemibagrus</taxon>
    </lineage>
</organism>
<dbReference type="Pfam" id="PF07654">
    <property type="entry name" value="C1-set"/>
    <property type="match status" value="1"/>
</dbReference>
<keyword evidence="6" id="KW-1185">Reference proteome</keyword>
<dbReference type="Gene3D" id="3.30.420.10">
    <property type="entry name" value="Ribonuclease H-like superfamily/Ribonuclease H"/>
    <property type="match status" value="1"/>
</dbReference>
<protein>
    <recommendedName>
        <fullName evidence="7">MHC class I antigen</fullName>
    </recommendedName>
</protein>
<evidence type="ECO:0000256" key="1">
    <source>
        <dbReference type="SAM" id="MobiDB-lite"/>
    </source>
</evidence>
<sequence length="352" mass="39605">MASVCVRLLPGEHMAPGCTMGRRRAGGGSVLLWSMFCWETLGPAVHVDVTVTRSTYLSIVTDHVHPFMETLFPDGCGLFQQDNAPCHKAEMLQEWFDDHNNQFEVLTPPPNSPDLNPTQHLWDVLDKQVPSMEATPHNLQDLKDLLLTSWCQIPQHTFRDLVESMPRRVRAVLAAKGFLQESQEYGVTLCVVFWETLDGYYGQGYWQCYYTGDLKTIEFIYLCTSTSEAQGHETGKVVTEGVSSTEELSNGDWYYQIHSYLDYIPKPGENISCVVEHESLTRPLIHTWERPPPVDQKNKLIVGIFLLVLGIALAVAGFLYYMLRSKERTSPPIALEPTVSETSSQASSSSDP</sequence>
<dbReference type="EMBL" id="JAUCMX010000007">
    <property type="protein sequence ID" value="KAK3540149.1"/>
    <property type="molecule type" value="Genomic_DNA"/>
</dbReference>
<evidence type="ECO:0000256" key="2">
    <source>
        <dbReference type="SAM" id="Phobius"/>
    </source>
</evidence>
<dbReference type="InterPro" id="IPR050160">
    <property type="entry name" value="MHC/Immunoglobulin"/>
</dbReference>
<reference evidence="5" key="1">
    <citation type="submission" date="2023-06" db="EMBL/GenBank/DDBJ databases">
        <title>Male Hemibagrus guttatus genome.</title>
        <authorList>
            <person name="Bian C."/>
        </authorList>
    </citation>
    <scope>NUCLEOTIDE SEQUENCE</scope>
    <source>
        <strain evidence="5">Male_cb2023</strain>
        <tissue evidence="5">Muscle</tissue>
    </source>
</reference>
<dbReference type="InterPro" id="IPR013783">
    <property type="entry name" value="Ig-like_fold"/>
</dbReference>
<feature type="transmembrane region" description="Helical" evidence="2">
    <location>
        <begin position="300"/>
        <end position="323"/>
    </location>
</feature>
<accession>A0AAE0V892</accession>
<dbReference type="InterPro" id="IPR036397">
    <property type="entry name" value="RNaseH_sf"/>
</dbReference>
<dbReference type="PANTHER" id="PTHR19944:SF99">
    <property type="entry name" value="HLA CLASS II HISTOCOMPATIBILITY ANTIGEN, DRB1 BETA CHAIN"/>
    <property type="match status" value="1"/>
</dbReference>
<dbReference type="AlphaFoldDB" id="A0AAE0V892"/>
<feature type="domain" description="Immunoglobulin C1-set" evidence="3">
    <location>
        <begin position="235"/>
        <end position="280"/>
    </location>
</feature>
<keyword evidence="2" id="KW-1133">Transmembrane helix</keyword>
<proteinExistence type="predicted"/>
<feature type="region of interest" description="Disordered" evidence="1">
    <location>
        <begin position="332"/>
        <end position="352"/>
    </location>
</feature>
<dbReference type="Proteomes" id="UP001274896">
    <property type="component" value="Unassembled WGS sequence"/>
</dbReference>